<dbReference type="AlphaFoldDB" id="A0A844T2Z9"/>
<dbReference type="EMBL" id="WQNF01000030">
    <property type="protein sequence ID" value="MVT69451.1"/>
    <property type="molecule type" value="Genomic_DNA"/>
</dbReference>
<reference evidence="1 2" key="1">
    <citation type="submission" date="2019-12" db="EMBL/GenBank/DDBJ databases">
        <title>Draft genome sequences Bradyrhizobium cajani AMBPC1010, Bradyrhizobium pachyrhizi AMBPC1040 and Bradyrhizobium yuanmingense ALSPC3051, three plant growth promoting strains isolated from nodules of Cajanus cajan L. in Dominican Republic.</title>
        <authorList>
            <person name="Flores-Felix J.D."/>
            <person name="Araujo J."/>
            <person name="Diaz-Alcantara C."/>
            <person name="Gonzalez-Andres F."/>
            <person name="Velazquez E."/>
        </authorList>
    </citation>
    <scope>NUCLEOTIDE SEQUENCE [LARGE SCALE GENOMIC DNA]</scope>
    <source>
        <strain evidence="1 2">1040</strain>
    </source>
</reference>
<sequence length="86" mass="9563">MEGWMVTVAIEEDGDDEAFRHVTYAVATDDPAEAVKLSLKDSGAKAAMVNCPLEEEQLQRLGLQPGELIALHRDEVDPIIPRPRRH</sequence>
<evidence type="ECO:0000313" key="2">
    <source>
        <dbReference type="Proteomes" id="UP000436468"/>
    </source>
</evidence>
<protein>
    <submittedName>
        <fullName evidence="1">Uncharacterized protein</fullName>
    </submittedName>
</protein>
<keyword evidence="2" id="KW-1185">Reference proteome</keyword>
<organism evidence="1 2">
    <name type="scientific">Bradyrhizobium pachyrhizi</name>
    <dbReference type="NCBI Taxonomy" id="280333"/>
    <lineage>
        <taxon>Bacteria</taxon>
        <taxon>Pseudomonadati</taxon>
        <taxon>Pseudomonadota</taxon>
        <taxon>Alphaproteobacteria</taxon>
        <taxon>Hyphomicrobiales</taxon>
        <taxon>Nitrobacteraceae</taxon>
        <taxon>Bradyrhizobium</taxon>
    </lineage>
</organism>
<dbReference type="Proteomes" id="UP000436468">
    <property type="component" value="Unassembled WGS sequence"/>
</dbReference>
<comment type="caution">
    <text evidence="1">The sequence shown here is derived from an EMBL/GenBank/DDBJ whole genome shotgun (WGS) entry which is preliminary data.</text>
</comment>
<accession>A0A844T2Z9</accession>
<gene>
    <name evidence="1" type="ORF">GPL21_30610</name>
</gene>
<evidence type="ECO:0000313" key="1">
    <source>
        <dbReference type="EMBL" id="MVT69451.1"/>
    </source>
</evidence>
<proteinExistence type="predicted"/>
<name>A0A844T2Z9_9BRAD</name>